<dbReference type="GO" id="GO:0005615">
    <property type="term" value="C:extracellular space"/>
    <property type="evidence" value="ECO:0007669"/>
    <property type="project" value="InterPro"/>
</dbReference>
<dbReference type="AlphaFoldDB" id="A0A834CYU5"/>
<dbReference type="InterPro" id="IPR042178">
    <property type="entry name" value="Serpin_sf_1"/>
</dbReference>
<dbReference type="PANTHER" id="PTHR11461">
    <property type="entry name" value="SERINE PROTEASE INHIBITOR, SERPIN"/>
    <property type="match status" value="1"/>
</dbReference>
<evidence type="ECO:0000313" key="5">
    <source>
        <dbReference type="Proteomes" id="UP000619265"/>
    </source>
</evidence>
<sequence length="427" mass="47197">INTSHYPNPNVACFPPTNSNGPFVRLFESRPLQFTATMNLRASIINQTDVALGITKQLLLGEGKDLNLVFSPLSIHVVLSMIAEGSKGPTLDQLLSFLKFDNGVRLNSFVSELVAVVLADGSHNDGPGPSLSFANGVWLDRSLSLKPSFKQIMDNAYKAALHQADFLTRAAEVTNEVNSWAENKTNGLIKEVLPPGSIDRTTKLIFVNAFYFKAVWDEKFNASATKENDFHLLNGRSVQVPFMTSKKKQLLVAFDGFKVLGLPYRHDDDKRKFSMYFFLPDTKNGLPNLIEKEVSESSFLDHHLPDKKMKVGEFRIPKFKISFGFEASNVLKGLGLVLPFCEDADLTEIVGDKKLFVSGILHKSFIEVNEEGTEAAAVSTTVMVGCSRSSIKDEIDFVADHPFLFLIRDDMTGAVLFIGQVLNPLAG</sequence>
<reference evidence="4" key="1">
    <citation type="submission" date="2015-10" db="EMBL/GenBank/DDBJ databases">
        <authorList>
            <person name="Martinez-Garcia P.J."/>
            <person name="Crepeau M.W."/>
            <person name="Puiu D."/>
            <person name="Gonzalez-Ibeas D."/>
            <person name="Whalen J."/>
            <person name="Stevens K."/>
            <person name="Paul R."/>
            <person name="Butterfield T."/>
            <person name="Britton M."/>
            <person name="Reagan R."/>
            <person name="Chakraborty S."/>
            <person name="Walawage S.L."/>
            <person name="Vasquez-Gross H.A."/>
            <person name="Cardeno C."/>
            <person name="Famula R."/>
            <person name="Pratt K."/>
            <person name="Kuruganti S."/>
            <person name="Aradhya M.K."/>
            <person name="Leslie C.A."/>
            <person name="Dandekar A.M."/>
            <person name="Salzberg S.L."/>
            <person name="Wegrzyn J.L."/>
            <person name="Langley C.H."/>
            <person name="Neale D.B."/>
        </authorList>
    </citation>
    <scope>NUCLEOTIDE SEQUENCE</scope>
    <source>
        <tissue evidence="4">Leaves</tissue>
    </source>
</reference>
<feature type="domain" description="Serpin" evidence="3">
    <location>
        <begin position="52"/>
        <end position="424"/>
    </location>
</feature>
<dbReference type="Pfam" id="PF00079">
    <property type="entry name" value="Serpin"/>
    <property type="match status" value="1"/>
</dbReference>
<evidence type="ECO:0000259" key="3">
    <source>
        <dbReference type="SMART" id="SM00093"/>
    </source>
</evidence>
<dbReference type="EMBL" id="LIHL02000006">
    <property type="protein sequence ID" value="KAF5468336.1"/>
    <property type="molecule type" value="Genomic_DNA"/>
</dbReference>
<dbReference type="Gene3D" id="3.30.497.10">
    <property type="entry name" value="Antithrombin, subunit I, domain 2"/>
    <property type="match status" value="1"/>
</dbReference>
<comment type="caution">
    <text evidence="4">The sequence shown here is derived from an EMBL/GenBank/DDBJ whole genome shotgun (WGS) entry which is preliminary data.</text>
</comment>
<comment type="similarity">
    <text evidence="1 2">Belongs to the serpin family.</text>
</comment>
<evidence type="ECO:0000256" key="1">
    <source>
        <dbReference type="ARBA" id="ARBA00009500"/>
    </source>
</evidence>
<dbReference type="GO" id="GO:0004867">
    <property type="term" value="F:serine-type endopeptidase inhibitor activity"/>
    <property type="evidence" value="ECO:0007669"/>
    <property type="project" value="InterPro"/>
</dbReference>
<dbReference type="Proteomes" id="UP000619265">
    <property type="component" value="Unassembled WGS sequence"/>
</dbReference>
<name>A0A834CYU5_JUGRE</name>
<dbReference type="PANTHER" id="PTHR11461:SF211">
    <property type="entry name" value="GH10112P-RELATED"/>
    <property type="match status" value="1"/>
</dbReference>
<dbReference type="CDD" id="cd02043">
    <property type="entry name" value="serpinP_plants"/>
    <property type="match status" value="1"/>
</dbReference>
<dbReference type="InterPro" id="IPR023795">
    <property type="entry name" value="Serpin_CS"/>
</dbReference>
<gene>
    <name evidence="4" type="ORF">F2P56_012494</name>
</gene>
<proteinExistence type="inferred from homology"/>
<accession>A0A834CYU5</accession>
<dbReference type="SMART" id="SM00093">
    <property type="entry name" value="SERPIN"/>
    <property type="match status" value="1"/>
</dbReference>
<organism evidence="4 5">
    <name type="scientific">Juglans regia</name>
    <name type="common">English walnut</name>
    <dbReference type="NCBI Taxonomy" id="51240"/>
    <lineage>
        <taxon>Eukaryota</taxon>
        <taxon>Viridiplantae</taxon>
        <taxon>Streptophyta</taxon>
        <taxon>Embryophyta</taxon>
        <taxon>Tracheophyta</taxon>
        <taxon>Spermatophyta</taxon>
        <taxon>Magnoliopsida</taxon>
        <taxon>eudicotyledons</taxon>
        <taxon>Gunneridae</taxon>
        <taxon>Pentapetalae</taxon>
        <taxon>rosids</taxon>
        <taxon>fabids</taxon>
        <taxon>Fagales</taxon>
        <taxon>Juglandaceae</taxon>
        <taxon>Juglans</taxon>
    </lineage>
</organism>
<dbReference type="InterPro" id="IPR036186">
    <property type="entry name" value="Serpin_sf"/>
</dbReference>
<protein>
    <recommendedName>
        <fullName evidence="3">Serpin domain-containing protein</fullName>
    </recommendedName>
</protein>
<dbReference type="Gene3D" id="2.30.39.10">
    <property type="entry name" value="Alpha-1-antitrypsin, domain 1"/>
    <property type="match status" value="1"/>
</dbReference>
<dbReference type="InterPro" id="IPR023796">
    <property type="entry name" value="Serpin_dom"/>
</dbReference>
<dbReference type="SUPFAM" id="SSF56574">
    <property type="entry name" value="Serpins"/>
    <property type="match status" value="1"/>
</dbReference>
<dbReference type="InterPro" id="IPR000215">
    <property type="entry name" value="Serpin_fam"/>
</dbReference>
<evidence type="ECO:0000256" key="2">
    <source>
        <dbReference type="RuleBase" id="RU000411"/>
    </source>
</evidence>
<dbReference type="PROSITE" id="PS00284">
    <property type="entry name" value="SERPIN"/>
    <property type="match status" value="1"/>
</dbReference>
<dbReference type="InterPro" id="IPR042185">
    <property type="entry name" value="Serpin_sf_2"/>
</dbReference>
<reference evidence="4" key="2">
    <citation type="submission" date="2020-03" db="EMBL/GenBank/DDBJ databases">
        <title>Walnut 2.0.</title>
        <authorList>
            <person name="Marrano A."/>
            <person name="Britton M."/>
            <person name="Zimin A.V."/>
            <person name="Zaini P.A."/>
            <person name="Workman R."/>
            <person name="Puiu D."/>
            <person name="Bianco L."/>
            <person name="Allen B.J."/>
            <person name="Troggio M."/>
            <person name="Leslie C.A."/>
            <person name="Timp W."/>
            <person name="Dendekar A."/>
            <person name="Salzberg S.L."/>
            <person name="Neale D.B."/>
        </authorList>
    </citation>
    <scope>NUCLEOTIDE SEQUENCE</scope>
    <source>
        <tissue evidence="4">Leaves</tissue>
    </source>
</reference>
<feature type="non-terminal residue" evidence="4">
    <location>
        <position position="427"/>
    </location>
</feature>
<evidence type="ECO:0000313" key="4">
    <source>
        <dbReference type="EMBL" id="KAF5468336.1"/>
    </source>
</evidence>
<dbReference type="Gramene" id="Jr06_07570_p1">
    <property type="protein sequence ID" value="cds.Jr06_07570_p1"/>
    <property type="gene ID" value="Jr06_07570"/>
</dbReference>